<comment type="function">
    <text evidence="8">The alpha subunit is responsible for the aldol cleavage of indoleglycerol phosphate to indole and glyceraldehyde 3-phosphate.</text>
</comment>
<proteinExistence type="inferred from homology"/>
<dbReference type="EMBL" id="JAFFJS010000007">
    <property type="protein sequence ID" value="MBM9434075.1"/>
    <property type="molecule type" value="Genomic_DNA"/>
</dbReference>
<keyword evidence="6 8" id="KW-0456">Lyase</keyword>
<dbReference type="InterPro" id="IPR002028">
    <property type="entry name" value="Trp_synthase_suA"/>
</dbReference>
<dbReference type="InterPro" id="IPR013785">
    <property type="entry name" value="Aldolase_TIM"/>
</dbReference>
<evidence type="ECO:0000256" key="3">
    <source>
        <dbReference type="ARBA" id="ARBA00022605"/>
    </source>
</evidence>
<dbReference type="InterPro" id="IPR018204">
    <property type="entry name" value="Trp_synthase_alpha_AS"/>
</dbReference>
<evidence type="ECO:0000256" key="7">
    <source>
        <dbReference type="ARBA" id="ARBA00049047"/>
    </source>
</evidence>
<reference evidence="11" key="1">
    <citation type="submission" date="2021-02" db="EMBL/GenBank/DDBJ databases">
        <title>Leucobacter sp. CX169.</title>
        <authorList>
            <person name="Cheng Y."/>
        </authorList>
    </citation>
    <scope>NUCLEOTIDE SEQUENCE [LARGE SCALE GENOMIC DNA]</scope>
    <source>
        <strain evidence="11">JY899</strain>
    </source>
</reference>
<dbReference type="HAMAP" id="MF_00131">
    <property type="entry name" value="Trp_synth_alpha"/>
    <property type="match status" value="1"/>
</dbReference>
<dbReference type="PANTHER" id="PTHR43406:SF1">
    <property type="entry name" value="TRYPTOPHAN SYNTHASE ALPHA CHAIN, CHLOROPLASTIC"/>
    <property type="match status" value="1"/>
</dbReference>
<evidence type="ECO:0000256" key="8">
    <source>
        <dbReference type="HAMAP-Rule" id="MF_00131"/>
    </source>
</evidence>
<evidence type="ECO:0000256" key="4">
    <source>
        <dbReference type="ARBA" id="ARBA00022822"/>
    </source>
</evidence>
<evidence type="ECO:0000256" key="5">
    <source>
        <dbReference type="ARBA" id="ARBA00023141"/>
    </source>
</evidence>
<evidence type="ECO:0000256" key="2">
    <source>
        <dbReference type="ARBA" id="ARBA00011270"/>
    </source>
</evidence>
<comment type="caution">
    <text evidence="10">The sequence shown here is derived from an EMBL/GenBank/DDBJ whole genome shotgun (WGS) entry which is preliminary data.</text>
</comment>
<keyword evidence="3 8" id="KW-0028">Amino-acid biosynthesis</keyword>
<comment type="similarity">
    <text evidence="8 9">Belongs to the TrpA family.</text>
</comment>
<dbReference type="CDD" id="cd04724">
    <property type="entry name" value="Tryptophan_synthase_alpha"/>
    <property type="match status" value="1"/>
</dbReference>
<dbReference type="Gene3D" id="3.20.20.70">
    <property type="entry name" value="Aldolase class I"/>
    <property type="match status" value="1"/>
</dbReference>
<evidence type="ECO:0000313" key="10">
    <source>
        <dbReference type="EMBL" id="MBM9434075.1"/>
    </source>
</evidence>
<feature type="active site" description="Proton acceptor" evidence="8">
    <location>
        <position position="48"/>
    </location>
</feature>
<dbReference type="SUPFAM" id="SSF51366">
    <property type="entry name" value="Ribulose-phoshate binding barrel"/>
    <property type="match status" value="1"/>
</dbReference>
<dbReference type="PANTHER" id="PTHR43406">
    <property type="entry name" value="TRYPTOPHAN SYNTHASE, ALPHA CHAIN"/>
    <property type="match status" value="1"/>
</dbReference>
<gene>
    <name evidence="8" type="primary">trpA</name>
    <name evidence="10" type="ORF">JVW63_10255</name>
</gene>
<evidence type="ECO:0000256" key="6">
    <source>
        <dbReference type="ARBA" id="ARBA00023239"/>
    </source>
</evidence>
<keyword evidence="4 8" id="KW-0822">Tryptophan biosynthesis</keyword>
<sequence>MKAADKIDAARARGGAAFVAYLPAGYPDAQASADAAIAVVESGADIIELGFPYSDPGMDGSLIQAATQEALAKGFKMKQLFAIVEQVAATGAAVEVMTYFNPIFRYGVNDFARDFANAGGAGLITPDLVPDEAGEWIAAADAYDLDKIFLVAPSSRPERLQLVADSCRGFVYAASTMGVTGARATVDNRARQLVADTRAHGAERVCVGLGVSTGAQAAEIAEFADGVIVGSALIAALKDDPTLGKLRTLATDIAAGSHGES</sequence>
<dbReference type="PROSITE" id="PS00167">
    <property type="entry name" value="TRP_SYNTHASE_ALPHA"/>
    <property type="match status" value="1"/>
</dbReference>
<protein>
    <recommendedName>
        <fullName evidence="8">Tryptophan synthase alpha chain</fullName>
        <ecNumber evidence="8">4.2.1.20</ecNumber>
    </recommendedName>
</protein>
<dbReference type="Pfam" id="PF00290">
    <property type="entry name" value="Trp_syntA"/>
    <property type="match status" value="1"/>
</dbReference>
<comment type="subunit">
    <text evidence="2 8">Tetramer of two alpha and two beta chains.</text>
</comment>
<keyword evidence="5 8" id="KW-0057">Aromatic amino acid biosynthesis</keyword>
<evidence type="ECO:0000256" key="1">
    <source>
        <dbReference type="ARBA" id="ARBA00004733"/>
    </source>
</evidence>
<evidence type="ECO:0000256" key="9">
    <source>
        <dbReference type="RuleBase" id="RU003662"/>
    </source>
</evidence>
<dbReference type="NCBIfam" id="TIGR00262">
    <property type="entry name" value="trpA"/>
    <property type="match status" value="1"/>
</dbReference>
<dbReference type="GO" id="GO:0004834">
    <property type="term" value="F:tryptophan synthase activity"/>
    <property type="evidence" value="ECO:0007669"/>
    <property type="project" value="UniProtKB-EC"/>
</dbReference>
<comment type="catalytic activity">
    <reaction evidence="7 8">
        <text>(1S,2R)-1-C-(indol-3-yl)glycerol 3-phosphate + L-serine = D-glyceraldehyde 3-phosphate + L-tryptophan + H2O</text>
        <dbReference type="Rhea" id="RHEA:10532"/>
        <dbReference type="ChEBI" id="CHEBI:15377"/>
        <dbReference type="ChEBI" id="CHEBI:33384"/>
        <dbReference type="ChEBI" id="CHEBI:57912"/>
        <dbReference type="ChEBI" id="CHEBI:58866"/>
        <dbReference type="ChEBI" id="CHEBI:59776"/>
        <dbReference type="EC" id="4.2.1.20"/>
    </reaction>
</comment>
<dbReference type="EC" id="4.2.1.20" evidence="8"/>
<dbReference type="Proteomes" id="UP000705983">
    <property type="component" value="Unassembled WGS sequence"/>
</dbReference>
<name>A0ABS2THD8_9ACTO</name>
<keyword evidence="11" id="KW-1185">Reference proteome</keyword>
<organism evidence="10 11">
    <name type="scientific">Flaviflexus equikiangi</name>
    <dbReference type="NCBI Taxonomy" id="2758573"/>
    <lineage>
        <taxon>Bacteria</taxon>
        <taxon>Bacillati</taxon>
        <taxon>Actinomycetota</taxon>
        <taxon>Actinomycetes</taxon>
        <taxon>Actinomycetales</taxon>
        <taxon>Actinomycetaceae</taxon>
        <taxon>Flaviflexus</taxon>
    </lineage>
</organism>
<accession>A0ABS2THD8</accession>
<evidence type="ECO:0000313" key="11">
    <source>
        <dbReference type="Proteomes" id="UP000705983"/>
    </source>
</evidence>
<comment type="pathway">
    <text evidence="1 8">Amino-acid biosynthesis; L-tryptophan biosynthesis; L-tryptophan from chorismate: step 5/5.</text>
</comment>
<dbReference type="InterPro" id="IPR011060">
    <property type="entry name" value="RibuloseP-bd_barrel"/>
</dbReference>
<feature type="active site" description="Proton acceptor" evidence="8">
    <location>
        <position position="59"/>
    </location>
</feature>
<dbReference type="RefSeq" id="WP_182169578.1">
    <property type="nucleotide sequence ID" value="NZ_CP059676.1"/>
</dbReference>